<dbReference type="Proteomes" id="UP000021053">
    <property type="component" value="Unassembled WGS sequence"/>
</dbReference>
<protein>
    <submittedName>
        <fullName evidence="2">Uncharacterized protein</fullName>
    </submittedName>
</protein>
<accession>A0A010Z6D5</accession>
<dbReference type="HOGENOM" id="CLU_1882275_0_0_11"/>
<comment type="caution">
    <text evidence="2">The sequence shown here is derived from an EMBL/GenBank/DDBJ whole genome shotgun (WGS) entry which is preliminary data.</text>
</comment>
<organism evidence="2 3">
    <name type="scientific">Cryptosporangium arvum DSM 44712</name>
    <dbReference type="NCBI Taxonomy" id="927661"/>
    <lineage>
        <taxon>Bacteria</taxon>
        <taxon>Bacillati</taxon>
        <taxon>Actinomycetota</taxon>
        <taxon>Actinomycetes</taxon>
        <taxon>Cryptosporangiales</taxon>
        <taxon>Cryptosporangiaceae</taxon>
        <taxon>Cryptosporangium</taxon>
    </lineage>
</organism>
<feature type="signal peptide" evidence="1">
    <location>
        <begin position="1"/>
        <end position="27"/>
    </location>
</feature>
<proteinExistence type="predicted"/>
<reference evidence="2 3" key="1">
    <citation type="submission" date="2013-07" db="EMBL/GenBank/DDBJ databases">
        <authorList>
            <consortium name="DOE Joint Genome Institute"/>
            <person name="Eisen J."/>
            <person name="Huntemann M."/>
            <person name="Han J."/>
            <person name="Chen A."/>
            <person name="Kyrpides N."/>
            <person name="Mavromatis K."/>
            <person name="Markowitz V."/>
            <person name="Palaniappan K."/>
            <person name="Ivanova N."/>
            <person name="Schaumberg A."/>
            <person name="Pati A."/>
            <person name="Liolios K."/>
            <person name="Nordberg H.P."/>
            <person name="Cantor M.N."/>
            <person name="Hua S.X."/>
            <person name="Woyke T."/>
        </authorList>
    </citation>
    <scope>NUCLEOTIDE SEQUENCE [LARGE SCALE GENOMIC DNA]</scope>
    <source>
        <strain evidence="2 3">DSM 44712</strain>
    </source>
</reference>
<dbReference type="OrthoDB" id="9954904at2"/>
<evidence type="ECO:0000313" key="3">
    <source>
        <dbReference type="Proteomes" id="UP000021053"/>
    </source>
</evidence>
<dbReference type="RefSeq" id="WP_035852862.1">
    <property type="nucleotide sequence ID" value="NZ_KK073874.1"/>
</dbReference>
<gene>
    <name evidence="2" type="ORF">CryarDRAFT_4060</name>
</gene>
<dbReference type="AlphaFoldDB" id="A0A010Z6D5"/>
<sequence length="135" mass="13787">MRTSHLVIATAAASTVAALAFAPAAQAARVVATGTHSILGGQGYTKVSQSDDSPYVLTGFVTAKKTSGSKCISARVVYRTPSNSVVKTSSTATSCTTGRTVQASIPTVDPGSIDKAVLEVWYAGGTKSTKTFRIG</sequence>
<feature type="chain" id="PRO_5001458087" evidence="1">
    <location>
        <begin position="28"/>
        <end position="135"/>
    </location>
</feature>
<keyword evidence="1" id="KW-0732">Signal</keyword>
<evidence type="ECO:0000313" key="2">
    <source>
        <dbReference type="EMBL" id="EXG82858.1"/>
    </source>
</evidence>
<dbReference type="EMBL" id="JFBT01000001">
    <property type="protein sequence ID" value="EXG82858.1"/>
    <property type="molecule type" value="Genomic_DNA"/>
</dbReference>
<evidence type="ECO:0000256" key="1">
    <source>
        <dbReference type="SAM" id="SignalP"/>
    </source>
</evidence>
<keyword evidence="3" id="KW-1185">Reference proteome</keyword>
<name>A0A010Z6D5_9ACTN</name>